<dbReference type="Pfam" id="PF01535">
    <property type="entry name" value="PPR"/>
    <property type="match status" value="1"/>
</dbReference>
<dbReference type="NCBIfam" id="TIGR00756">
    <property type="entry name" value="PPR"/>
    <property type="match status" value="2"/>
</dbReference>
<name>A0A9P0ZSY7_CUSEU</name>
<dbReference type="Gene3D" id="1.25.40.10">
    <property type="entry name" value="Tetratricopeptide repeat domain"/>
    <property type="match status" value="2"/>
</dbReference>
<keyword evidence="5" id="KW-1185">Reference proteome</keyword>
<dbReference type="AlphaFoldDB" id="A0A9P0ZSY7"/>
<protein>
    <recommendedName>
        <fullName evidence="6">Pentacotripeptide-repeat region of PRORP domain-containing protein</fullName>
    </recommendedName>
</protein>
<dbReference type="OrthoDB" id="185373at2759"/>
<reference evidence="4" key="1">
    <citation type="submission" date="2022-07" db="EMBL/GenBank/DDBJ databases">
        <authorList>
            <person name="Macas J."/>
            <person name="Novak P."/>
            <person name="Neumann P."/>
        </authorList>
    </citation>
    <scope>NUCLEOTIDE SEQUENCE</scope>
</reference>
<evidence type="ECO:0000256" key="3">
    <source>
        <dbReference type="PROSITE-ProRule" id="PRU00708"/>
    </source>
</evidence>
<evidence type="ECO:0008006" key="6">
    <source>
        <dbReference type="Google" id="ProtNLM"/>
    </source>
</evidence>
<gene>
    <name evidence="4" type="ORF">CEURO_LOCUS19897</name>
</gene>
<evidence type="ECO:0000256" key="2">
    <source>
        <dbReference type="ARBA" id="ARBA00022737"/>
    </source>
</evidence>
<dbReference type="PANTHER" id="PTHR47936">
    <property type="entry name" value="PPR_LONG DOMAIN-CONTAINING PROTEIN"/>
    <property type="match status" value="1"/>
</dbReference>
<dbReference type="EMBL" id="CAMAPE010000060">
    <property type="protein sequence ID" value="CAH9113114.1"/>
    <property type="molecule type" value="Genomic_DNA"/>
</dbReference>
<dbReference type="PANTHER" id="PTHR47936:SF3">
    <property type="entry name" value="PENTACOTRIPEPTIDE-REPEAT REGION OF PRORP DOMAIN-CONTAINING PROTEIN"/>
    <property type="match status" value="1"/>
</dbReference>
<dbReference type="PROSITE" id="PS51375">
    <property type="entry name" value="PPR"/>
    <property type="match status" value="2"/>
</dbReference>
<accession>A0A9P0ZSY7</accession>
<comment type="caution">
    <text evidence="4">The sequence shown here is derived from an EMBL/GenBank/DDBJ whole genome shotgun (WGS) entry which is preliminary data.</text>
</comment>
<organism evidence="4 5">
    <name type="scientific">Cuscuta europaea</name>
    <name type="common">European dodder</name>
    <dbReference type="NCBI Taxonomy" id="41803"/>
    <lineage>
        <taxon>Eukaryota</taxon>
        <taxon>Viridiplantae</taxon>
        <taxon>Streptophyta</taxon>
        <taxon>Embryophyta</taxon>
        <taxon>Tracheophyta</taxon>
        <taxon>Spermatophyta</taxon>
        <taxon>Magnoliopsida</taxon>
        <taxon>eudicotyledons</taxon>
        <taxon>Gunneridae</taxon>
        <taxon>Pentapetalae</taxon>
        <taxon>asterids</taxon>
        <taxon>lamiids</taxon>
        <taxon>Solanales</taxon>
        <taxon>Convolvulaceae</taxon>
        <taxon>Cuscuteae</taxon>
        <taxon>Cuscuta</taxon>
        <taxon>Cuscuta subgen. Cuscuta</taxon>
    </lineage>
</organism>
<feature type="repeat" description="PPR" evidence="3">
    <location>
        <begin position="137"/>
        <end position="171"/>
    </location>
</feature>
<keyword evidence="2" id="KW-0677">Repeat</keyword>
<evidence type="ECO:0000256" key="1">
    <source>
        <dbReference type="ARBA" id="ARBA00007626"/>
    </source>
</evidence>
<feature type="repeat" description="PPR" evidence="3">
    <location>
        <begin position="207"/>
        <end position="241"/>
    </location>
</feature>
<sequence length="337" mass="38107">MLSLHKFLQKTPKCSPFLRALCTASSSVARKPPETLSMARYDHLINSAGRSGDFDGVKRLLEKRGKDGLFNTNYTFKFVTHDISMLDELLVALSRINQRFARKSAHDCLVARLSKLRHMPQALRVAEIVVRNGYGSDAITFHPILKEHIKRGDFEEAWRVVEVMKDLNVRPDLTAYNYFLTGHCCAGDLDTAAGILTKLEEEKLGSDTRTYDALVLGACRAARIDVALKVLRRMDEEGMPPLYSTHAHVIGSMVRLGFHAQALEFVKVYAGRDAKLDYENFGTLAMKLIRGRRYEYVKVVLKEMKERGIEMGDKLKEFCDWDAIAELPEHDATGPLQ</sequence>
<dbReference type="InterPro" id="IPR002885">
    <property type="entry name" value="PPR_rpt"/>
</dbReference>
<dbReference type="Pfam" id="PF13041">
    <property type="entry name" value="PPR_2"/>
    <property type="match status" value="1"/>
</dbReference>
<comment type="similarity">
    <text evidence="1">Belongs to the PPR family. P subfamily.</text>
</comment>
<proteinExistence type="inferred from homology"/>
<dbReference type="Proteomes" id="UP001152484">
    <property type="component" value="Unassembled WGS sequence"/>
</dbReference>
<evidence type="ECO:0000313" key="5">
    <source>
        <dbReference type="Proteomes" id="UP001152484"/>
    </source>
</evidence>
<dbReference type="InterPro" id="IPR011990">
    <property type="entry name" value="TPR-like_helical_dom_sf"/>
</dbReference>
<evidence type="ECO:0000313" key="4">
    <source>
        <dbReference type="EMBL" id="CAH9113114.1"/>
    </source>
</evidence>